<organism evidence="3 4">
    <name type="scientific">Lactiplantibacillus plajomi</name>
    <dbReference type="NCBI Taxonomy" id="1457217"/>
    <lineage>
        <taxon>Bacteria</taxon>
        <taxon>Bacillati</taxon>
        <taxon>Bacillota</taxon>
        <taxon>Bacilli</taxon>
        <taxon>Lactobacillales</taxon>
        <taxon>Lactobacillaceae</taxon>
        <taxon>Lactiplantibacillus</taxon>
    </lineage>
</organism>
<dbReference type="Proteomes" id="UP001589855">
    <property type="component" value="Unassembled WGS sequence"/>
</dbReference>
<feature type="signal peptide" evidence="2">
    <location>
        <begin position="1"/>
        <end position="21"/>
    </location>
</feature>
<reference evidence="3 4" key="1">
    <citation type="submission" date="2024-09" db="EMBL/GenBank/DDBJ databases">
        <authorList>
            <person name="Sun Q."/>
            <person name="Mori K."/>
        </authorList>
    </citation>
    <scope>NUCLEOTIDE SEQUENCE [LARGE SCALE GENOMIC DNA]</scope>
    <source>
        <strain evidence="3 4">TBRC 4575</strain>
    </source>
</reference>
<keyword evidence="2" id="KW-0732">Signal</keyword>
<evidence type="ECO:0008006" key="5">
    <source>
        <dbReference type="Google" id="ProtNLM"/>
    </source>
</evidence>
<keyword evidence="4" id="KW-1185">Reference proteome</keyword>
<accession>A0ABV6K8M2</accession>
<comment type="caution">
    <text evidence="3">The sequence shown here is derived from an EMBL/GenBank/DDBJ whole genome shotgun (WGS) entry which is preliminary data.</text>
</comment>
<evidence type="ECO:0000256" key="1">
    <source>
        <dbReference type="SAM" id="MobiDB-lite"/>
    </source>
</evidence>
<feature type="compositionally biased region" description="Low complexity" evidence="1">
    <location>
        <begin position="46"/>
        <end position="57"/>
    </location>
</feature>
<feature type="chain" id="PRO_5046358663" description="DUF4309 domain-containing protein" evidence="2">
    <location>
        <begin position="22"/>
        <end position="186"/>
    </location>
</feature>
<evidence type="ECO:0000313" key="4">
    <source>
        <dbReference type="Proteomes" id="UP001589855"/>
    </source>
</evidence>
<dbReference type="EMBL" id="JBHLUK010000073">
    <property type="protein sequence ID" value="MFC0424575.1"/>
    <property type="molecule type" value="Genomic_DNA"/>
</dbReference>
<evidence type="ECO:0000256" key="2">
    <source>
        <dbReference type="SAM" id="SignalP"/>
    </source>
</evidence>
<evidence type="ECO:0000313" key="3">
    <source>
        <dbReference type="EMBL" id="MFC0424575.1"/>
    </source>
</evidence>
<proteinExistence type="predicted"/>
<dbReference type="RefSeq" id="WP_137644818.1">
    <property type="nucleotide sequence ID" value="NZ_BAABRM010000008.1"/>
</dbReference>
<name>A0ABV6K8M2_9LACO</name>
<feature type="compositionally biased region" description="Polar residues" evidence="1">
    <location>
        <begin position="26"/>
        <end position="45"/>
    </location>
</feature>
<feature type="region of interest" description="Disordered" evidence="1">
    <location>
        <begin position="26"/>
        <end position="57"/>
    </location>
</feature>
<sequence>MRTRHVLIVIIISLVSLPLTACSSSPKSAPIKPQSTKSNQHTKLPSTSTSQTNSTTRQTIQKYLIGKSFSIFPVKFDGEDVGQAMDAGRAPVNTVHDGGQYLYFKDASTIRETGSMATNQAWGTTYQITATHLIIANNHRRIPYTVTAGQVTFQDWTVTINGHTVTYHFNHDDRFQSLIESKTIQK</sequence>
<gene>
    <name evidence="3" type="ORF">ACFFGS_10620</name>
</gene>
<protein>
    <recommendedName>
        <fullName evidence="5">DUF4309 domain-containing protein</fullName>
    </recommendedName>
</protein>